<dbReference type="InterPro" id="IPR058627">
    <property type="entry name" value="MdtA-like_C"/>
</dbReference>
<dbReference type="Gene3D" id="2.40.420.20">
    <property type="match status" value="1"/>
</dbReference>
<sequence length="437" mass="46778">MDEQTARPPQDRPVTADGADRPKNASDSTPPPPKKKRGRVALIVGVSAVAILAVAFLRPHSSGNHQGSRHRGAQTGTAPGAATANQAEPVGVTTVRSGDMPVELTLLGTVVPITNVTLQARVNGHLMKVDFTEGQHVNMGDELELIDPRPYQAALDQWKGTLAADRANLEKARIDNRRYQTLIKQQSTSAMQAVDQEYTVKQLEGTVAYDEAQVENAELNLHYCHIMAPVGGRIGIRGVDMGNYVAAGSTTLGTLTQMQPISVIYTVPQNELARVNDRLREVGQLPVSAWDGANEHKIADGTVKALDSQIDTSTGTIRMRGIFTNEDEHLFPNQFVNAHLLVETLHNVMLVPNNALQTGPDGQFVYVVQPDSTVAVQNVKTGISSSDTTVLLSGVKIGDRVVTDGTSHLRPGTKVTIPADTPAASPADTTKTPNGKP</sequence>
<evidence type="ECO:0000256" key="5">
    <source>
        <dbReference type="ARBA" id="ARBA00022519"/>
    </source>
</evidence>
<dbReference type="Gene3D" id="2.40.50.100">
    <property type="match status" value="1"/>
</dbReference>
<dbReference type="SUPFAM" id="SSF111369">
    <property type="entry name" value="HlyD-like secretion proteins"/>
    <property type="match status" value="1"/>
</dbReference>
<feature type="region of interest" description="Disordered" evidence="7">
    <location>
        <begin position="1"/>
        <end position="38"/>
    </location>
</feature>
<dbReference type="InterPro" id="IPR058626">
    <property type="entry name" value="MdtA-like_b-barrel"/>
</dbReference>
<keyword evidence="14" id="KW-1185">Reference proteome</keyword>
<dbReference type="Gene3D" id="1.10.287.470">
    <property type="entry name" value="Helix hairpin bin"/>
    <property type="match status" value="1"/>
</dbReference>
<comment type="similarity">
    <text evidence="2">Belongs to the membrane fusion protein (MFP) (TC 8.A.1) family.</text>
</comment>
<dbReference type="InterPro" id="IPR058625">
    <property type="entry name" value="MdtA-like_BSH"/>
</dbReference>
<evidence type="ECO:0000256" key="3">
    <source>
        <dbReference type="ARBA" id="ARBA00022448"/>
    </source>
</evidence>
<evidence type="ECO:0000256" key="2">
    <source>
        <dbReference type="ARBA" id="ARBA00009477"/>
    </source>
</evidence>
<keyword evidence="3" id="KW-0813">Transport</keyword>
<dbReference type="InterPro" id="IPR006143">
    <property type="entry name" value="RND_pump_MFP"/>
</dbReference>
<evidence type="ECO:0000256" key="6">
    <source>
        <dbReference type="ARBA" id="ARBA00023136"/>
    </source>
</evidence>
<evidence type="ECO:0000256" key="4">
    <source>
        <dbReference type="ARBA" id="ARBA00022475"/>
    </source>
</evidence>
<dbReference type="PANTHER" id="PTHR30469:SF12">
    <property type="entry name" value="MULTIDRUG RESISTANCE PROTEIN MDTA"/>
    <property type="match status" value="1"/>
</dbReference>
<accession>A0AA35V6B1</accession>
<keyword evidence="5" id="KW-0997">Cell inner membrane</keyword>
<name>A0AA35V6B1_9PROT</name>
<reference evidence="13" key="1">
    <citation type="submission" date="2023-03" db="EMBL/GenBank/DDBJ databases">
        <authorList>
            <person name="Cleenwerck I."/>
        </authorList>
    </citation>
    <scope>NUCLEOTIDE SEQUENCE</scope>
    <source>
        <strain evidence="13">LMG 32879</strain>
    </source>
</reference>
<gene>
    <name evidence="13" type="ORF">LMG32879_001380</name>
</gene>
<dbReference type="RefSeq" id="WP_289840641.1">
    <property type="nucleotide sequence ID" value="NZ_CATKSH010000006.1"/>
</dbReference>
<feature type="region of interest" description="Disordered" evidence="7">
    <location>
        <begin position="61"/>
        <end position="89"/>
    </location>
</feature>
<dbReference type="NCBIfam" id="TIGR01730">
    <property type="entry name" value="RND_mfp"/>
    <property type="match status" value="1"/>
</dbReference>
<evidence type="ECO:0000313" key="14">
    <source>
        <dbReference type="Proteomes" id="UP001176960"/>
    </source>
</evidence>
<keyword evidence="4" id="KW-1003">Cell membrane</keyword>
<dbReference type="Pfam" id="PF25967">
    <property type="entry name" value="RND-MFP_C"/>
    <property type="match status" value="1"/>
</dbReference>
<evidence type="ECO:0000259" key="9">
    <source>
        <dbReference type="Pfam" id="PF25876"/>
    </source>
</evidence>
<feature type="domain" description="Multidrug resistance protein MdtA-like barrel-sandwich hybrid" evidence="10">
    <location>
        <begin position="115"/>
        <end position="252"/>
    </location>
</feature>
<evidence type="ECO:0000256" key="1">
    <source>
        <dbReference type="ARBA" id="ARBA00004236"/>
    </source>
</evidence>
<dbReference type="Pfam" id="PF25917">
    <property type="entry name" value="BSH_RND"/>
    <property type="match status" value="1"/>
</dbReference>
<dbReference type="EMBL" id="CATKSH010000006">
    <property type="protein sequence ID" value="CAI9120547.1"/>
    <property type="molecule type" value="Genomic_DNA"/>
</dbReference>
<keyword evidence="6 8" id="KW-0472">Membrane</keyword>
<dbReference type="Proteomes" id="UP001176960">
    <property type="component" value="Unassembled WGS sequence"/>
</dbReference>
<feature type="domain" description="Multidrug resistance protein MdtA-like beta-barrel" evidence="11">
    <location>
        <begin position="260"/>
        <end position="343"/>
    </location>
</feature>
<dbReference type="GO" id="GO:0015562">
    <property type="term" value="F:efflux transmembrane transporter activity"/>
    <property type="evidence" value="ECO:0007669"/>
    <property type="project" value="TreeGrafter"/>
</dbReference>
<dbReference type="AlphaFoldDB" id="A0AA35V6B1"/>
<protein>
    <submittedName>
        <fullName evidence="13">Efflux RND transporter periplasmic adaptor subunit</fullName>
    </submittedName>
</protein>
<feature type="domain" description="Multidrug resistance protein MdtA-like alpha-helical hairpin" evidence="9">
    <location>
        <begin position="155"/>
        <end position="223"/>
    </location>
</feature>
<proteinExistence type="inferred from homology"/>
<feature type="region of interest" description="Disordered" evidence="7">
    <location>
        <begin position="403"/>
        <end position="437"/>
    </location>
</feature>
<evidence type="ECO:0000259" key="11">
    <source>
        <dbReference type="Pfam" id="PF25944"/>
    </source>
</evidence>
<keyword evidence="8" id="KW-1133">Transmembrane helix</keyword>
<evidence type="ECO:0000259" key="10">
    <source>
        <dbReference type="Pfam" id="PF25917"/>
    </source>
</evidence>
<dbReference type="Gene3D" id="2.40.30.170">
    <property type="match status" value="1"/>
</dbReference>
<evidence type="ECO:0000256" key="7">
    <source>
        <dbReference type="SAM" id="MobiDB-lite"/>
    </source>
</evidence>
<evidence type="ECO:0000256" key="8">
    <source>
        <dbReference type="SAM" id="Phobius"/>
    </source>
</evidence>
<dbReference type="InterPro" id="IPR058624">
    <property type="entry name" value="MdtA-like_HH"/>
</dbReference>
<dbReference type="GO" id="GO:1990281">
    <property type="term" value="C:efflux pump complex"/>
    <property type="evidence" value="ECO:0007669"/>
    <property type="project" value="TreeGrafter"/>
</dbReference>
<dbReference type="Pfam" id="PF25944">
    <property type="entry name" value="Beta-barrel_RND"/>
    <property type="match status" value="1"/>
</dbReference>
<comment type="subcellular location">
    <subcellularLocation>
        <location evidence="1">Cell membrane</location>
    </subcellularLocation>
</comment>
<feature type="compositionally biased region" description="Low complexity" evidence="7">
    <location>
        <begin position="418"/>
        <end position="437"/>
    </location>
</feature>
<evidence type="ECO:0000259" key="12">
    <source>
        <dbReference type="Pfam" id="PF25967"/>
    </source>
</evidence>
<organism evidence="13 14">
    <name type="scientific">Brytella acorum</name>
    <dbReference type="NCBI Taxonomy" id="2959299"/>
    <lineage>
        <taxon>Bacteria</taxon>
        <taxon>Pseudomonadati</taxon>
        <taxon>Pseudomonadota</taxon>
        <taxon>Alphaproteobacteria</taxon>
        <taxon>Acetobacterales</taxon>
        <taxon>Acetobacteraceae</taxon>
        <taxon>Brytella</taxon>
    </lineage>
</organism>
<dbReference type="PANTHER" id="PTHR30469">
    <property type="entry name" value="MULTIDRUG RESISTANCE PROTEIN MDTA"/>
    <property type="match status" value="1"/>
</dbReference>
<keyword evidence="8" id="KW-0812">Transmembrane</keyword>
<feature type="transmembrane region" description="Helical" evidence="8">
    <location>
        <begin position="40"/>
        <end position="57"/>
    </location>
</feature>
<feature type="domain" description="Multidrug resistance protein MdtA-like C-terminal permuted SH3" evidence="12">
    <location>
        <begin position="347"/>
        <end position="406"/>
    </location>
</feature>
<dbReference type="Pfam" id="PF25876">
    <property type="entry name" value="HH_MFP_RND"/>
    <property type="match status" value="1"/>
</dbReference>
<feature type="compositionally biased region" description="Low complexity" evidence="7">
    <location>
        <begin position="73"/>
        <end position="87"/>
    </location>
</feature>
<comment type="caution">
    <text evidence="13">The sequence shown here is derived from an EMBL/GenBank/DDBJ whole genome shotgun (WGS) entry which is preliminary data.</text>
</comment>
<evidence type="ECO:0000313" key="13">
    <source>
        <dbReference type="EMBL" id="CAI9120547.1"/>
    </source>
</evidence>